<evidence type="ECO:0000313" key="1">
    <source>
        <dbReference type="EMBL" id="KAI0060056.1"/>
    </source>
</evidence>
<evidence type="ECO:0000313" key="2">
    <source>
        <dbReference type="Proteomes" id="UP000814140"/>
    </source>
</evidence>
<dbReference type="Proteomes" id="UP000814140">
    <property type="component" value="Unassembled WGS sequence"/>
</dbReference>
<protein>
    <submittedName>
        <fullName evidence="1">Uncharacterized protein</fullName>
    </submittedName>
</protein>
<comment type="caution">
    <text evidence="1">The sequence shown here is derived from an EMBL/GenBank/DDBJ whole genome shotgun (WGS) entry which is preliminary data.</text>
</comment>
<sequence>MTGFGTRIVKADHNDDFNATAVQRPEAIGSMRSSASAHGSTDDASRAETLQSVLINRFTWYMIEWRVHQLSVGLEDTAYVGAVKKIHLVRLYGDQCKRGETVSGIASLWCDRHCSCRDCCLRTMNVAQAAFTVTCTGGIVRQFCHLRVASVKTTIF</sequence>
<dbReference type="EMBL" id="MU277221">
    <property type="protein sequence ID" value="KAI0060056.1"/>
    <property type="molecule type" value="Genomic_DNA"/>
</dbReference>
<accession>A0ACB8SVX5</accession>
<organism evidence="1 2">
    <name type="scientific">Artomyces pyxidatus</name>
    <dbReference type="NCBI Taxonomy" id="48021"/>
    <lineage>
        <taxon>Eukaryota</taxon>
        <taxon>Fungi</taxon>
        <taxon>Dikarya</taxon>
        <taxon>Basidiomycota</taxon>
        <taxon>Agaricomycotina</taxon>
        <taxon>Agaricomycetes</taxon>
        <taxon>Russulales</taxon>
        <taxon>Auriscalpiaceae</taxon>
        <taxon>Artomyces</taxon>
    </lineage>
</organism>
<gene>
    <name evidence="1" type="ORF">BV25DRAFT_1828145</name>
</gene>
<proteinExistence type="predicted"/>
<name>A0ACB8SVX5_9AGAM</name>
<keyword evidence="2" id="KW-1185">Reference proteome</keyword>
<reference evidence="1" key="1">
    <citation type="submission" date="2021-03" db="EMBL/GenBank/DDBJ databases">
        <authorList>
            <consortium name="DOE Joint Genome Institute"/>
            <person name="Ahrendt S."/>
            <person name="Looney B.P."/>
            <person name="Miyauchi S."/>
            <person name="Morin E."/>
            <person name="Drula E."/>
            <person name="Courty P.E."/>
            <person name="Chicoki N."/>
            <person name="Fauchery L."/>
            <person name="Kohler A."/>
            <person name="Kuo A."/>
            <person name="Labutti K."/>
            <person name="Pangilinan J."/>
            <person name="Lipzen A."/>
            <person name="Riley R."/>
            <person name="Andreopoulos W."/>
            <person name="He G."/>
            <person name="Johnson J."/>
            <person name="Barry K.W."/>
            <person name="Grigoriev I.V."/>
            <person name="Nagy L."/>
            <person name="Hibbett D."/>
            <person name="Henrissat B."/>
            <person name="Matheny P.B."/>
            <person name="Labbe J."/>
            <person name="Martin F."/>
        </authorList>
    </citation>
    <scope>NUCLEOTIDE SEQUENCE</scope>
    <source>
        <strain evidence="1">HHB10654</strain>
    </source>
</reference>
<reference evidence="1" key="2">
    <citation type="journal article" date="2022" name="New Phytol.">
        <title>Evolutionary transition to the ectomycorrhizal habit in the genomes of a hyperdiverse lineage of mushroom-forming fungi.</title>
        <authorList>
            <person name="Looney B."/>
            <person name="Miyauchi S."/>
            <person name="Morin E."/>
            <person name="Drula E."/>
            <person name="Courty P.E."/>
            <person name="Kohler A."/>
            <person name="Kuo A."/>
            <person name="LaButti K."/>
            <person name="Pangilinan J."/>
            <person name="Lipzen A."/>
            <person name="Riley R."/>
            <person name="Andreopoulos W."/>
            <person name="He G."/>
            <person name="Johnson J."/>
            <person name="Nolan M."/>
            <person name="Tritt A."/>
            <person name="Barry K.W."/>
            <person name="Grigoriev I.V."/>
            <person name="Nagy L.G."/>
            <person name="Hibbett D."/>
            <person name="Henrissat B."/>
            <person name="Matheny P.B."/>
            <person name="Labbe J."/>
            <person name="Martin F.M."/>
        </authorList>
    </citation>
    <scope>NUCLEOTIDE SEQUENCE</scope>
    <source>
        <strain evidence="1">HHB10654</strain>
    </source>
</reference>